<dbReference type="Proteomes" id="UP000252415">
    <property type="component" value="Unassembled WGS sequence"/>
</dbReference>
<dbReference type="EMBL" id="QPJD01000008">
    <property type="protein sequence ID" value="RCW47532.1"/>
    <property type="molecule type" value="Genomic_DNA"/>
</dbReference>
<name>A0A368VZ09_9BACL</name>
<keyword evidence="2" id="KW-1185">Reference proteome</keyword>
<organism evidence="1 2">
    <name type="scientific">Paenibacillus prosopidis</name>
    <dbReference type="NCBI Taxonomy" id="630520"/>
    <lineage>
        <taxon>Bacteria</taxon>
        <taxon>Bacillati</taxon>
        <taxon>Bacillota</taxon>
        <taxon>Bacilli</taxon>
        <taxon>Bacillales</taxon>
        <taxon>Paenibacillaceae</taxon>
        <taxon>Paenibacillus</taxon>
    </lineage>
</organism>
<sequence length="256" mass="28972">MKPSIFIAASVYGAELVQKLGQSYLAELGARSGAAGFEVRRELFLEEEPPFDELREVLKANALRCAISASVEIWSPEGDLNEEQLYQTLVEGKQVGASYVKTTLGTYVPGRSDLKALRRCLEKADYFKLPIQLTVENEQSNHGGNPQILRGFFDDCAEEQIPVSMTFDVGNWLWAGEDICQAAEILADYVVYVHFKWSEERNGKKAAAPLSEDEHAEWREVLRYFSKDLPRVIEFPIIGEDLEQMTRKYVQLLELA</sequence>
<gene>
    <name evidence="1" type="ORF">DFP97_108147</name>
</gene>
<dbReference type="SUPFAM" id="SSF51658">
    <property type="entry name" value="Xylose isomerase-like"/>
    <property type="match status" value="1"/>
</dbReference>
<proteinExistence type="predicted"/>
<reference evidence="1 2" key="1">
    <citation type="submission" date="2018-07" db="EMBL/GenBank/DDBJ databases">
        <title>Genomic Encyclopedia of Type Strains, Phase III (KMG-III): the genomes of soil and plant-associated and newly described type strains.</title>
        <authorList>
            <person name="Whitman W."/>
        </authorList>
    </citation>
    <scope>NUCLEOTIDE SEQUENCE [LARGE SCALE GENOMIC DNA]</scope>
    <source>
        <strain evidence="1 2">CECT 7506</strain>
    </source>
</reference>
<comment type="caution">
    <text evidence="1">The sequence shown here is derived from an EMBL/GenBank/DDBJ whole genome shotgun (WGS) entry which is preliminary data.</text>
</comment>
<protein>
    <submittedName>
        <fullName evidence="1">Sugar phosphate isomerase/epimerase</fullName>
    </submittedName>
</protein>
<dbReference type="RefSeq" id="WP_114380877.1">
    <property type="nucleotide sequence ID" value="NZ_QPJD01000008.1"/>
</dbReference>
<evidence type="ECO:0000313" key="2">
    <source>
        <dbReference type="Proteomes" id="UP000252415"/>
    </source>
</evidence>
<dbReference type="Gene3D" id="3.20.20.150">
    <property type="entry name" value="Divalent-metal-dependent TIM barrel enzymes"/>
    <property type="match status" value="1"/>
</dbReference>
<dbReference type="GO" id="GO:0016853">
    <property type="term" value="F:isomerase activity"/>
    <property type="evidence" value="ECO:0007669"/>
    <property type="project" value="UniProtKB-KW"/>
</dbReference>
<keyword evidence="1" id="KW-0413">Isomerase</keyword>
<evidence type="ECO:0000313" key="1">
    <source>
        <dbReference type="EMBL" id="RCW47532.1"/>
    </source>
</evidence>
<dbReference type="OrthoDB" id="2237247at2"/>
<dbReference type="AlphaFoldDB" id="A0A368VZ09"/>
<dbReference type="InterPro" id="IPR036237">
    <property type="entry name" value="Xyl_isomerase-like_sf"/>
</dbReference>
<accession>A0A368VZ09</accession>